<protein>
    <submittedName>
        <fullName evidence="3">Nickel-dependent lactate racemase</fullName>
    </submittedName>
</protein>
<proteinExistence type="predicted"/>
<dbReference type="Gene3D" id="3.90.226.30">
    <property type="match status" value="1"/>
</dbReference>
<evidence type="ECO:0000259" key="1">
    <source>
        <dbReference type="Pfam" id="PF09861"/>
    </source>
</evidence>
<accession>A0A5R9J368</accession>
<dbReference type="EMBL" id="VCDI01000006">
    <property type="protein sequence ID" value="TLU71419.1"/>
    <property type="molecule type" value="Genomic_DNA"/>
</dbReference>
<dbReference type="InterPro" id="IPR048520">
    <property type="entry name" value="LarA_C"/>
</dbReference>
<dbReference type="InterPro" id="IPR047926">
    <property type="entry name" value="Ni_dep_LarA"/>
</dbReference>
<evidence type="ECO:0000313" key="4">
    <source>
        <dbReference type="Proteomes" id="UP000305654"/>
    </source>
</evidence>
<dbReference type="AlphaFoldDB" id="A0A5R9J368"/>
<dbReference type="GO" id="GO:0050043">
    <property type="term" value="F:lactate racemase activity"/>
    <property type="evidence" value="ECO:0007669"/>
    <property type="project" value="InterPro"/>
</dbReference>
<feature type="domain" description="LarA-like N-terminal" evidence="1">
    <location>
        <begin position="15"/>
        <end position="215"/>
    </location>
</feature>
<dbReference type="InterPro" id="IPR043166">
    <property type="entry name" value="LarA-like_C"/>
</dbReference>
<dbReference type="OrthoDB" id="9770545at2"/>
<name>A0A5R9J368_9PROT</name>
<dbReference type="InterPro" id="IPR018657">
    <property type="entry name" value="LarA-like_N"/>
</dbReference>
<dbReference type="InterPro" id="IPR048068">
    <property type="entry name" value="LarA-like"/>
</dbReference>
<dbReference type="PANTHER" id="PTHR33171">
    <property type="entry name" value="LAR_N DOMAIN-CONTAINING PROTEIN"/>
    <property type="match status" value="1"/>
</dbReference>
<evidence type="ECO:0000313" key="3">
    <source>
        <dbReference type="EMBL" id="TLU71419.1"/>
    </source>
</evidence>
<comment type="caution">
    <text evidence="3">The sequence shown here is derived from an EMBL/GenBank/DDBJ whole genome shotgun (WGS) entry which is preliminary data.</text>
</comment>
<feature type="domain" description="Lactate racemase C-terminal" evidence="2">
    <location>
        <begin position="288"/>
        <end position="428"/>
    </location>
</feature>
<dbReference type="NCBIfam" id="NF033504">
    <property type="entry name" value="Ni_dep_LarA"/>
    <property type="match status" value="1"/>
</dbReference>
<gene>
    <name evidence="3" type="primary">larA</name>
    <name evidence="3" type="ORF">FE263_16060</name>
</gene>
<keyword evidence="4" id="KW-1185">Reference proteome</keyword>
<reference evidence="3 4" key="1">
    <citation type="submission" date="2019-05" db="EMBL/GenBank/DDBJ databases">
        <authorList>
            <person name="Pankratov T."/>
            <person name="Grouzdev D."/>
        </authorList>
    </citation>
    <scope>NUCLEOTIDE SEQUENCE [LARGE SCALE GENOMIC DNA]</scope>
    <source>
        <strain evidence="3 4">KEBCLARHB70R</strain>
    </source>
</reference>
<dbReference type="RefSeq" id="WP_138327057.1">
    <property type="nucleotide sequence ID" value="NZ_VCDI01000006.1"/>
</dbReference>
<dbReference type="Proteomes" id="UP000305654">
    <property type="component" value="Unassembled WGS sequence"/>
</dbReference>
<dbReference type="Pfam" id="PF09861">
    <property type="entry name" value="Lar_N"/>
    <property type="match status" value="1"/>
</dbReference>
<sequence>MTAQPPGSPQVSLSFGRSHLQVAVPDGAHATIIRKRPLPKLADGAAAIRGAFDAPVGSPPLHELVRGRRSACILICDITRPVPNHLFLRPMIETMIAGGIPREAITVLVATGLHRPNEGDELRELVGDDWVLDTVRVENHFARDDAAHVDLGVTEKRGTPIGIDRRFVEADLRIATGLVEPHFMAGWSGGRKVVAPGVAHHATIRTFHSARFMEDPLAIQCNLVGNPLHEEQLEIVRRIGEIYALNTVLDEDRDLACVTFGEIIASHLAAVDFVTDATHVPAPRRYHTVVTSSAGYPLDKTYYQTVKGMVTPLDILAPGGTLVMVSECSEGFGSPEFREAQERLVALGMEKFLATLTAKSLAEIDEWQTEMQLKPMRLGRVLLYTTGLDAEERRITGVELIDDVSAAIADSIRRSGDPHVAFIPEGPYVVPYCEDQDRPVAA</sequence>
<evidence type="ECO:0000259" key="2">
    <source>
        <dbReference type="Pfam" id="PF21113"/>
    </source>
</evidence>
<dbReference type="Gene3D" id="3.40.50.11440">
    <property type="match status" value="1"/>
</dbReference>
<organism evidence="3 4">
    <name type="scientific">Lichenicoccus roseus</name>
    <dbReference type="NCBI Taxonomy" id="2683649"/>
    <lineage>
        <taxon>Bacteria</taxon>
        <taxon>Pseudomonadati</taxon>
        <taxon>Pseudomonadota</taxon>
        <taxon>Alphaproteobacteria</taxon>
        <taxon>Acetobacterales</taxon>
        <taxon>Acetobacteraceae</taxon>
        <taxon>Lichenicoccus</taxon>
    </lineage>
</organism>
<dbReference type="PANTHER" id="PTHR33171:SF17">
    <property type="entry name" value="LARA-LIKE N-TERMINAL DOMAIN-CONTAINING PROTEIN"/>
    <property type="match status" value="1"/>
</dbReference>
<dbReference type="Pfam" id="PF21113">
    <property type="entry name" value="LarA_C"/>
    <property type="match status" value="1"/>
</dbReference>